<name>A0AA35G7G4_9FIRM</name>
<dbReference type="PANTHER" id="PTHR31118">
    <property type="entry name" value="CYCLASE-LIKE PROTEIN 2"/>
    <property type="match status" value="1"/>
</dbReference>
<keyword evidence="2" id="KW-1185">Reference proteome</keyword>
<dbReference type="Gene3D" id="3.50.30.50">
    <property type="entry name" value="Putative cyclase"/>
    <property type="match status" value="1"/>
</dbReference>
<dbReference type="Pfam" id="PF04199">
    <property type="entry name" value="Cyclase"/>
    <property type="match status" value="1"/>
</dbReference>
<dbReference type="EMBL" id="AP025628">
    <property type="protein sequence ID" value="BDG59840.1"/>
    <property type="molecule type" value="Genomic_DNA"/>
</dbReference>
<dbReference type="PANTHER" id="PTHR31118:SF12">
    <property type="entry name" value="CYCLASE-LIKE PROTEIN 2"/>
    <property type="match status" value="1"/>
</dbReference>
<dbReference type="Proteomes" id="UP001163687">
    <property type="component" value="Chromosome"/>
</dbReference>
<reference evidence="1" key="1">
    <citation type="submission" date="2022-03" db="EMBL/GenBank/DDBJ databases">
        <title>Complete genome sequence of Caldinitratiruptor microaerophilus.</title>
        <authorList>
            <person name="Mukaiyama R."/>
            <person name="Nishiyama T."/>
            <person name="Ueda K."/>
        </authorList>
    </citation>
    <scope>NUCLEOTIDE SEQUENCE</scope>
    <source>
        <strain evidence="1">JCM 16183</strain>
    </source>
</reference>
<gene>
    <name evidence="1" type="ORF">caldi_09300</name>
</gene>
<organism evidence="1 2">
    <name type="scientific">Caldinitratiruptor microaerophilus</name>
    <dbReference type="NCBI Taxonomy" id="671077"/>
    <lineage>
        <taxon>Bacteria</taxon>
        <taxon>Bacillati</taxon>
        <taxon>Bacillota</taxon>
        <taxon>Clostridia</taxon>
        <taxon>Eubacteriales</taxon>
        <taxon>Symbiobacteriaceae</taxon>
        <taxon>Caldinitratiruptor</taxon>
    </lineage>
</organism>
<dbReference type="AlphaFoldDB" id="A0AA35G7G4"/>
<dbReference type="GO" id="GO:0004061">
    <property type="term" value="F:arylformamidase activity"/>
    <property type="evidence" value="ECO:0007669"/>
    <property type="project" value="InterPro"/>
</dbReference>
<dbReference type="KEGG" id="cmic:caldi_09300"/>
<sequence length="243" mass="25651">MQIIDLSLLIRDGLQSYPSHPPIRIAPHNTFEETAPRYTPPCQGFSSKMISISDHGGTHVDAPVHFVPGGASITDQPLGRHMGPGVLLDVSSKPASQPVTGAMLEQAERAAGVRVGEGDIVLIRCWPGQWGDPGFLEAAALAADAADWLLARKVRAVGLDLGNVDTGRDMARPVHMKLLPAGMPVYENLCNLDKLPPRFFFIGLPLRLEGATASPVRAVALVGEPWTSLTGVSDASGSAAGGR</sequence>
<accession>A0AA35G7G4</accession>
<dbReference type="RefSeq" id="WP_264843925.1">
    <property type="nucleotide sequence ID" value="NZ_AP025628.1"/>
</dbReference>
<dbReference type="InterPro" id="IPR007325">
    <property type="entry name" value="KFase/CYL"/>
</dbReference>
<protein>
    <submittedName>
        <fullName evidence="1">Cyclase</fullName>
    </submittedName>
</protein>
<evidence type="ECO:0000313" key="2">
    <source>
        <dbReference type="Proteomes" id="UP001163687"/>
    </source>
</evidence>
<proteinExistence type="predicted"/>
<dbReference type="SUPFAM" id="SSF102198">
    <property type="entry name" value="Putative cyclase"/>
    <property type="match status" value="1"/>
</dbReference>
<evidence type="ECO:0000313" key="1">
    <source>
        <dbReference type="EMBL" id="BDG59840.1"/>
    </source>
</evidence>
<dbReference type="GO" id="GO:0019441">
    <property type="term" value="P:L-tryptophan catabolic process to kynurenine"/>
    <property type="evidence" value="ECO:0007669"/>
    <property type="project" value="InterPro"/>
</dbReference>
<dbReference type="InterPro" id="IPR037175">
    <property type="entry name" value="KFase_sf"/>
</dbReference>